<protein>
    <recommendedName>
        <fullName evidence="3">Protein kinase domain-containing protein</fullName>
    </recommendedName>
</protein>
<dbReference type="Gene3D" id="3.90.550.10">
    <property type="entry name" value="Spore Coat Polysaccharide Biosynthesis Protein SpsA, Chain A"/>
    <property type="match status" value="1"/>
</dbReference>
<dbReference type="Pfam" id="PF00069">
    <property type="entry name" value="Pkinase"/>
    <property type="match status" value="1"/>
</dbReference>
<dbReference type="AlphaFoldDB" id="A0AB34IPQ4"/>
<evidence type="ECO:0000259" key="3">
    <source>
        <dbReference type="PROSITE" id="PS50011"/>
    </source>
</evidence>
<dbReference type="Gene3D" id="1.10.510.10">
    <property type="entry name" value="Transferase(Phosphotransferase) domain 1"/>
    <property type="match status" value="1"/>
</dbReference>
<dbReference type="GO" id="GO:0035556">
    <property type="term" value="P:intracellular signal transduction"/>
    <property type="evidence" value="ECO:0007669"/>
    <property type="project" value="TreeGrafter"/>
</dbReference>
<dbReference type="InterPro" id="IPR000719">
    <property type="entry name" value="Prot_kinase_dom"/>
</dbReference>
<comment type="caution">
    <text evidence="4">The sequence shown here is derived from an EMBL/GenBank/DDBJ whole genome shotgun (WGS) entry which is preliminary data.</text>
</comment>
<dbReference type="InterPro" id="IPR011009">
    <property type="entry name" value="Kinase-like_dom_sf"/>
</dbReference>
<dbReference type="SUPFAM" id="SSF56112">
    <property type="entry name" value="Protein kinase-like (PK-like)"/>
    <property type="match status" value="1"/>
</dbReference>
<organism evidence="4 5">
    <name type="scientific">Prymnesium parvum</name>
    <name type="common">Toxic golden alga</name>
    <dbReference type="NCBI Taxonomy" id="97485"/>
    <lineage>
        <taxon>Eukaryota</taxon>
        <taxon>Haptista</taxon>
        <taxon>Haptophyta</taxon>
        <taxon>Prymnesiophyceae</taxon>
        <taxon>Prymnesiales</taxon>
        <taxon>Prymnesiaceae</taxon>
        <taxon>Prymnesium</taxon>
    </lineage>
</organism>
<feature type="domain" description="Protein kinase" evidence="3">
    <location>
        <begin position="323"/>
        <end position="590"/>
    </location>
</feature>
<dbReference type="GO" id="GO:0005737">
    <property type="term" value="C:cytoplasm"/>
    <property type="evidence" value="ECO:0007669"/>
    <property type="project" value="TreeGrafter"/>
</dbReference>
<dbReference type="PANTHER" id="PTHR24346:SF30">
    <property type="entry name" value="MATERNAL EMBRYONIC LEUCINE ZIPPER KINASE"/>
    <property type="match status" value="1"/>
</dbReference>
<dbReference type="InterPro" id="IPR029044">
    <property type="entry name" value="Nucleotide-diphossugar_trans"/>
</dbReference>
<proteinExistence type="predicted"/>
<reference evidence="4 5" key="1">
    <citation type="journal article" date="2024" name="Science">
        <title>Giant polyketide synthase enzymes in the biosynthesis of giant marine polyether toxins.</title>
        <authorList>
            <person name="Fallon T.R."/>
            <person name="Shende V.V."/>
            <person name="Wierzbicki I.H."/>
            <person name="Pendleton A.L."/>
            <person name="Watervoot N.F."/>
            <person name="Auber R.P."/>
            <person name="Gonzalez D.J."/>
            <person name="Wisecaver J.H."/>
            <person name="Moore B.S."/>
        </authorList>
    </citation>
    <scope>NUCLEOTIDE SEQUENCE [LARGE SCALE GENOMIC DNA]</scope>
    <source>
        <strain evidence="4 5">12B1</strain>
    </source>
</reference>
<keyword evidence="1" id="KW-0547">Nucleotide-binding</keyword>
<dbReference type="GO" id="GO:0005524">
    <property type="term" value="F:ATP binding"/>
    <property type="evidence" value="ECO:0007669"/>
    <property type="project" value="UniProtKB-KW"/>
</dbReference>
<dbReference type="SUPFAM" id="SSF53448">
    <property type="entry name" value="Nucleotide-diphospho-sugar transferases"/>
    <property type="match status" value="1"/>
</dbReference>
<dbReference type="PANTHER" id="PTHR24346">
    <property type="entry name" value="MAP/MICROTUBULE AFFINITY-REGULATING KINASE"/>
    <property type="match status" value="1"/>
</dbReference>
<name>A0AB34IPQ4_PRYPA</name>
<evidence type="ECO:0000313" key="4">
    <source>
        <dbReference type="EMBL" id="KAL1503233.1"/>
    </source>
</evidence>
<sequence>MSGSGFAGREFSAGKTWRWQPETRRKTVTQALVHASSVLCTRDRRDRPTEVLRVDMRPLVVLLLRGLHRAGVERVVLALGEHAEQITEAVLHAGLPLMINFVYVPPSRWRTLANSILAARHAFPSDDGFLVVRADQLYDWRLLHKVASVELPADADACALIDTARGTLLWASGAHCAATCKNGRCHALVKVCRRAEQRIARCGHRLAEYDAVVAGDVYIARPALFARLARLCAQSMFYTTSEAMSELAACGRLACVEVGELTCHWFGSKTVIAAVRQMGRRRAAAAAAGAPREGWRHVVTAAIELLSAEAAAAGEAPGLLPLLSLGEKIGQGANCEVLTATEGGGASADRLAVKVYHTGHTSDRGVGAVMREVMWEVHVLRQFEHAHIVRLCEVVEFIDAVFVVLERYEGPELLEHIRAQPAGALSEPRARCFTCHLLSALRHAHARGFLHCDLKPENVRLDKACERAIVVDWGMSRSLHNQPPTLTHGTPAYASPEQLTGYSTEQAWGAAALSPAADVWSLGASFFEMLAGRPPFSGATFDELVANALKLRYTPPPHLSDGARRVLHATLQVRACERASVAELCADEWLTAGGDLPAEVELAAPDEVYQEYIDRGRAGGLIREFVRRWKQPLLVLLYACLLGAVLCVHHEAATDGGGAAD</sequence>
<evidence type="ECO:0000256" key="1">
    <source>
        <dbReference type="ARBA" id="ARBA00022741"/>
    </source>
</evidence>
<keyword evidence="5" id="KW-1185">Reference proteome</keyword>
<evidence type="ECO:0000256" key="2">
    <source>
        <dbReference type="ARBA" id="ARBA00022840"/>
    </source>
</evidence>
<accession>A0AB34IPQ4</accession>
<evidence type="ECO:0000313" key="5">
    <source>
        <dbReference type="Proteomes" id="UP001515480"/>
    </source>
</evidence>
<dbReference type="GO" id="GO:0004674">
    <property type="term" value="F:protein serine/threonine kinase activity"/>
    <property type="evidence" value="ECO:0007669"/>
    <property type="project" value="TreeGrafter"/>
</dbReference>
<dbReference type="Proteomes" id="UP001515480">
    <property type="component" value="Unassembled WGS sequence"/>
</dbReference>
<dbReference type="PROSITE" id="PS50011">
    <property type="entry name" value="PROTEIN_KINASE_DOM"/>
    <property type="match status" value="1"/>
</dbReference>
<gene>
    <name evidence="4" type="ORF">AB1Y20_011289</name>
</gene>
<dbReference type="EMBL" id="JBGBPQ010000022">
    <property type="protein sequence ID" value="KAL1503233.1"/>
    <property type="molecule type" value="Genomic_DNA"/>
</dbReference>
<keyword evidence="2" id="KW-0067">ATP-binding</keyword>
<dbReference type="SMART" id="SM00220">
    <property type="entry name" value="S_TKc"/>
    <property type="match status" value="1"/>
</dbReference>